<sequence>MPEISQLFRYRLSGKTFTKIFYRTTVELYWFDYQGKLYPFRWVIRSADIFDGHAESPTHPIFRYYQRWLHDIADRGFHLRYQDRQRPFNDPAYWIAAPFYGSPKKLEDQLADFLQRDLWGTYHERDTTEGRKIYSLLAREQSILQQRSGQKALLIFR</sequence>
<dbReference type="RefSeq" id="WP_183585361.1">
    <property type="nucleotide sequence ID" value="NZ_JACHCA010000001.1"/>
</dbReference>
<reference evidence="1 2" key="1">
    <citation type="submission" date="2020-08" db="EMBL/GenBank/DDBJ databases">
        <title>Genomic Encyclopedia of Type Strains, Phase IV (KMG-V): Genome sequencing to study the core and pangenomes of soil and plant-associated prokaryotes.</title>
        <authorList>
            <person name="Whitman W."/>
        </authorList>
    </citation>
    <scope>NUCLEOTIDE SEQUENCE [LARGE SCALE GENOMIC DNA]</scope>
    <source>
        <strain evidence="1 2">MP601</strain>
    </source>
</reference>
<dbReference type="Proteomes" id="UP000548326">
    <property type="component" value="Unassembled WGS sequence"/>
</dbReference>
<proteinExistence type="predicted"/>
<name>A0A841J6F4_9SPHI</name>
<evidence type="ECO:0000313" key="2">
    <source>
        <dbReference type="Proteomes" id="UP000548326"/>
    </source>
</evidence>
<accession>A0A841J6F4</accession>
<dbReference type="EMBL" id="JACHCA010000001">
    <property type="protein sequence ID" value="MBB6126354.1"/>
    <property type="molecule type" value="Genomic_DNA"/>
</dbReference>
<dbReference type="AlphaFoldDB" id="A0A841J6F4"/>
<evidence type="ECO:0000313" key="1">
    <source>
        <dbReference type="EMBL" id="MBB6126354.1"/>
    </source>
</evidence>
<protein>
    <submittedName>
        <fullName evidence="1">Uncharacterized protein</fullName>
    </submittedName>
</protein>
<organism evidence="1 2">
    <name type="scientific">Mucilaginibacter lappiensis</name>
    <dbReference type="NCBI Taxonomy" id="354630"/>
    <lineage>
        <taxon>Bacteria</taxon>
        <taxon>Pseudomonadati</taxon>
        <taxon>Bacteroidota</taxon>
        <taxon>Sphingobacteriia</taxon>
        <taxon>Sphingobacteriales</taxon>
        <taxon>Sphingobacteriaceae</taxon>
        <taxon>Mucilaginibacter</taxon>
    </lineage>
</organism>
<gene>
    <name evidence="1" type="ORF">HDF22_000455</name>
</gene>
<comment type="caution">
    <text evidence="1">The sequence shown here is derived from an EMBL/GenBank/DDBJ whole genome shotgun (WGS) entry which is preliminary data.</text>
</comment>